<evidence type="ECO:0000256" key="2">
    <source>
        <dbReference type="ARBA" id="ARBA00022723"/>
    </source>
</evidence>
<feature type="region of interest" description="Disordered" evidence="10">
    <location>
        <begin position="1"/>
        <end position="51"/>
    </location>
</feature>
<evidence type="ECO:0000256" key="1">
    <source>
        <dbReference type="ARBA" id="ARBA00004123"/>
    </source>
</evidence>
<evidence type="ECO:0000256" key="7">
    <source>
        <dbReference type="ARBA" id="ARBA00023163"/>
    </source>
</evidence>
<dbReference type="InterPro" id="IPR003656">
    <property type="entry name" value="Znf_BED"/>
</dbReference>
<dbReference type="PANTHER" id="PTHR46481:SF10">
    <property type="entry name" value="ZINC FINGER BED DOMAIN-CONTAINING PROTEIN 39"/>
    <property type="match status" value="1"/>
</dbReference>
<dbReference type="PROSITE" id="PS50808">
    <property type="entry name" value="ZF_BED"/>
    <property type="match status" value="1"/>
</dbReference>
<dbReference type="SUPFAM" id="SSF57667">
    <property type="entry name" value="beta-beta-alpha zinc fingers"/>
    <property type="match status" value="1"/>
</dbReference>
<sequence length="636" mass="72644">MKEQGKQEREKSEDERGSRDERQEDGWGKEEKKQDEEEEEEWGGSSDSKQGNHIAVCRHCNQSVAGSNKATSNFRRHLERNHADIYAKLDSPAAEPNQANQNQLSMYNFTIKSLKTQWNSTDRRQMKLANCIVAFIAHDLLPLSLVESERFRILMETAEPMFTMPSREHLSNVLLPQCSASVQTSLKTQLQQVENLCLTIDLWSSNDTRSFIGVAGHFILDHTKNSVMLACRRFRGSQTADNIYDMYQETLTSYDVAGKVSAIVTDSAANMVKAFTLFPVKQHDEDEDDQFEDSDLTPTDYNTKYDHLPPDRSPCFAHTVQLVVKDGMEHDGQVKHVLTKVSKLVNFCMRSTVATEVLSPQLNLQMATCTRWNSQLTMMRSVLRVSPQVWDNLDTPYKLNQYELNTVKELCDILEPFKYVTDQIQRQHTVTSSLVVNCVRGLRATLASLREVYNSKLVSTLQSSAETRLSKFESMEIFQLAATLDPRYKLDWCRDDEVQNIRDLLTQKYNDMAASVSRADTSTAEPPPMKRNKFFALANRSSTPRPTPSDSEVSLYLSQPCLPEDVDPLDYWKAKHPEFSVLTRLASRYLAIPATSSPVERLFSNAGKLFRPERCNLSDNRFEQLMMIRCNPHVPQ</sequence>
<dbReference type="Proteomes" id="UP000747542">
    <property type="component" value="Unassembled WGS sequence"/>
</dbReference>
<accession>A0A8J5JS58</accession>
<dbReference type="GO" id="GO:0046983">
    <property type="term" value="F:protein dimerization activity"/>
    <property type="evidence" value="ECO:0007669"/>
    <property type="project" value="InterPro"/>
</dbReference>
<dbReference type="GO" id="GO:0008270">
    <property type="term" value="F:zinc ion binding"/>
    <property type="evidence" value="ECO:0007669"/>
    <property type="project" value="UniProtKB-KW"/>
</dbReference>
<keyword evidence="13" id="KW-1185">Reference proteome</keyword>
<comment type="caution">
    <text evidence="12">The sequence shown here is derived from an EMBL/GenBank/DDBJ whole genome shotgun (WGS) entry which is preliminary data.</text>
</comment>
<evidence type="ECO:0000256" key="8">
    <source>
        <dbReference type="ARBA" id="ARBA00023242"/>
    </source>
</evidence>
<dbReference type="InterPro" id="IPR036236">
    <property type="entry name" value="Znf_C2H2_sf"/>
</dbReference>
<keyword evidence="3 9" id="KW-0863">Zinc-finger</keyword>
<evidence type="ECO:0000256" key="9">
    <source>
        <dbReference type="PROSITE-ProRule" id="PRU00027"/>
    </source>
</evidence>
<protein>
    <submittedName>
        <fullName evidence="12">Zinc finger BED domain-containing protein 1-like 6</fullName>
    </submittedName>
</protein>
<evidence type="ECO:0000256" key="10">
    <source>
        <dbReference type="SAM" id="MobiDB-lite"/>
    </source>
</evidence>
<keyword evidence="2" id="KW-0479">Metal-binding</keyword>
<dbReference type="SUPFAM" id="SSF140996">
    <property type="entry name" value="Hermes dimerisation domain"/>
    <property type="match status" value="1"/>
</dbReference>
<evidence type="ECO:0000256" key="5">
    <source>
        <dbReference type="ARBA" id="ARBA00023015"/>
    </source>
</evidence>
<feature type="compositionally biased region" description="Basic and acidic residues" evidence="10">
    <location>
        <begin position="1"/>
        <end position="35"/>
    </location>
</feature>
<gene>
    <name evidence="12" type="primary">Zbed1-L6</name>
    <name evidence="12" type="ORF">Hamer_G022490</name>
</gene>
<dbReference type="AlphaFoldDB" id="A0A8J5JS58"/>
<dbReference type="SUPFAM" id="SSF53098">
    <property type="entry name" value="Ribonuclease H-like"/>
    <property type="match status" value="1"/>
</dbReference>
<evidence type="ECO:0000259" key="11">
    <source>
        <dbReference type="PROSITE" id="PS50808"/>
    </source>
</evidence>
<dbReference type="GO" id="GO:0009791">
    <property type="term" value="P:post-embryonic development"/>
    <property type="evidence" value="ECO:0007669"/>
    <property type="project" value="UniProtKB-ARBA"/>
</dbReference>
<keyword evidence="7" id="KW-0804">Transcription</keyword>
<comment type="subcellular location">
    <subcellularLocation>
        <location evidence="1">Nucleus</location>
    </subcellularLocation>
</comment>
<keyword evidence="6" id="KW-0238">DNA-binding</keyword>
<dbReference type="GO" id="GO:0003677">
    <property type="term" value="F:DNA binding"/>
    <property type="evidence" value="ECO:0007669"/>
    <property type="project" value="UniProtKB-KW"/>
</dbReference>
<evidence type="ECO:0000313" key="13">
    <source>
        <dbReference type="Proteomes" id="UP000747542"/>
    </source>
</evidence>
<dbReference type="EMBL" id="JAHLQT010030748">
    <property type="protein sequence ID" value="KAG7160780.1"/>
    <property type="molecule type" value="Genomic_DNA"/>
</dbReference>
<dbReference type="InterPro" id="IPR008906">
    <property type="entry name" value="HATC_C_dom"/>
</dbReference>
<reference evidence="12" key="1">
    <citation type="journal article" date="2021" name="Sci. Adv.">
        <title>The American lobster genome reveals insights on longevity, neural, and immune adaptations.</title>
        <authorList>
            <person name="Polinski J.M."/>
            <person name="Zimin A.V."/>
            <person name="Clark K.F."/>
            <person name="Kohn A.B."/>
            <person name="Sadowski N."/>
            <person name="Timp W."/>
            <person name="Ptitsyn A."/>
            <person name="Khanna P."/>
            <person name="Romanova D.Y."/>
            <person name="Williams P."/>
            <person name="Greenwood S.J."/>
            <person name="Moroz L.L."/>
            <person name="Walt D.R."/>
            <person name="Bodnar A.G."/>
        </authorList>
    </citation>
    <scope>NUCLEOTIDE SEQUENCE</scope>
    <source>
        <strain evidence="12">GMGI-L3</strain>
    </source>
</reference>
<dbReference type="InterPro" id="IPR052035">
    <property type="entry name" value="ZnF_BED_domain_contain"/>
</dbReference>
<proteinExistence type="predicted"/>
<organism evidence="12 13">
    <name type="scientific">Homarus americanus</name>
    <name type="common">American lobster</name>
    <dbReference type="NCBI Taxonomy" id="6706"/>
    <lineage>
        <taxon>Eukaryota</taxon>
        <taxon>Metazoa</taxon>
        <taxon>Ecdysozoa</taxon>
        <taxon>Arthropoda</taxon>
        <taxon>Crustacea</taxon>
        <taxon>Multicrustacea</taxon>
        <taxon>Malacostraca</taxon>
        <taxon>Eumalacostraca</taxon>
        <taxon>Eucarida</taxon>
        <taxon>Decapoda</taxon>
        <taxon>Pleocyemata</taxon>
        <taxon>Astacidea</taxon>
        <taxon>Nephropoidea</taxon>
        <taxon>Nephropidae</taxon>
        <taxon>Homarus</taxon>
    </lineage>
</organism>
<keyword evidence="8" id="KW-0539">Nucleus</keyword>
<keyword evidence="4" id="KW-0862">Zinc</keyword>
<dbReference type="GO" id="GO:0005634">
    <property type="term" value="C:nucleus"/>
    <property type="evidence" value="ECO:0007669"/>
    <property type="project" value="UniProtKB-SubCell"/>
</dbReference>
<dbReference type="Pfam" id="PF02892">
    <property type="entry name" value="zf-BED"/>
    <property type="match status" value="1"/>
</dbReference>
<evidence type="ECO:0000256" key="3">
    <source>
        <dbReference type="ARBA" id="ARBA00022771"/>
    </source>
</evidence>
<evidence type="ECO:0000256" key="4">
    <source>
        <dbReference type="ARBA" id="ARBA00022833"/>
    </source>
</evidence>
<feature type="domain" description="BED-type" evidence="11">
    <location>
        <begin position="36"/>
        <end position="89"/>
    </location>
</feature>
<name>A0A8J5JS58_HOMAM</name>
<evidence type="ECO:0000313" key="12">
    <source>
        <dbReference type="EMBL" id="KAG7160780.1"/>
    </source>
</evidence>
<dbReference type="PANTHER" id="PTHR46481">
    <property type="entry name" value="ZINC FINGER BED DOMAIN-CONTAINING PROTEIN 4"/>
    <property type="match status" value="1"/>
</dbReference>
<dbReference type="Pfam" id="PF05699">
    <property type="entry name" value="Dimer_Tnp_hAT"/>
    <property type="match status" value="1"/>
</dbReference>
<evidence type="ECO:0000256" key="6">
    <source>
        <dbReference type="ARBA" id="ARBA00023125"/>
    </source>
</evidence>
<dbReference type="InterPro" id="IPR012337">
    <property type="entry name" value="RNaseH-like_sf"/>
</dbReference>
<keyword evidence="5" id="KW-0805">Transcription regulation</keyword>